<dbReference type="FunFam" id="2.60.40.420:FF:000045">
    <property type="entry name" value="Laccase 2"/>
    <property type="match status" value="1"/>
</dbReference>
<evidence type="ECO:0000256" key="2">
    <source>
        <dbReference type="ARBA" id="ARBA00022723"/>
    </source>
</evidence>
<protein>
    <submittedName>
        <fullName evidence="10">Cu-oxidase-domain-containing protein</fullName>
    </submittedName>
</protein>
<evidence type="ECO:0000256" key="4">
    <source>
        <dbReference type="ARBA" id="ARBA00023008"/>
    </source>
</evidence>
<feature type="domain" description="Plastocyanin-like" evidence="7">
    <location>
        <begin position="209"/>
        <end position="355"/>
    </location>
</feature>
<proteinExistence type="inferred from homology"/>
<dbReference type="InterPro" id="IPR033138">
    <property type="entry name" value="Cu_oxidase_CS"/>
</dbReference>
<dbReference type="PANTHER" id="PTHR11709">
    <property type="entry name" value="MULTI-COPPER OXIDASE"/>
    <property type="match status" value="1"/>
</dbReference>
<dbReference type="InterPro" id="IPR002355">
    <property type="entry name" value="Cu_oxidase_Cu_BS"/>
</dbReference>
<gene>
    <name evidence="10" type="ORF">A7U60_g5238</name>
</gene>
<dbReference type="PANTHER" id="PTHR11709:SF511">
    <property type="entry name" value="LACCASE"/>
    <property type="match status" value="1"/>
</dbReference>
<evidence type="ECO:0000259" key="8">
    <source>
        <dbReference type="Pfam" id="PF07731"/>
    </source>
</evidence>
<evidence type="ECO:0000313" key="11">
    <source>
        <dbReference type="Proteomes" id="UP000757232"/>
    </source>
</evidence>
<dbReference type="Proteomes" id="UP000757232">
    <property type="component" value="Unassembled WGS sequence"/>
</dbReference>
<dbReference type="EMBL" id="LNZH02000189">
    <property type="protein sequence ID" value="OCB87711.1"/>
    <property type="molecule type" value="Genomic_DNA"/>
</dbReference>
<keyword evidence="5" id="KW-1015">Disulfide bond</keyword>
<comment type="caution">
    <text evidence="10">The sequence shown here is derived from an EMBL/GenBank/DDBJ whole genome shotgun (WGS) entry which is preliminary data.</text>
</comment>
<dbReference type="PROSITE" id="PS00080">
    <property type="entry name" value="MULTICOPPER_OXIDASE2"/>
    <property type="match status" value="1"/>
</dbReference>
<sequence>MMDLVPVTDRSTYSTIYGTLFTLYGSSPLSNRIKGSSDESLSLSILTMPNFVLFSSLLILGLTRRARSSVVSEDFIVANTEVTPDGYTRSAVALNGQVPGPLLSGNSGDNFQINVTDSLTDTTMYRGTSIVSSVALLLSNAFIPDFSIGMCPIVPNNSFLYNFTATNQTGTYWYHSHVGTQYCDGLRGPLVIYDPDDPLADLYDVDDETTIITLADWYHNVSNTIFPNTGDVDPTPDATLINGLGRYSGGSTDAQLAVFNVTQGQSYRFRLINIGCYPTYTFQIDGHNLTVIEADGVETDSVTVDSLDIYPGQRYSFVLTADQDVDNYWIRADPSKGTTGFADGINSAILRYSGAEEEEPSTIQNTEGTQLDEADLHPLVNPGAPGEAYSGGVDYAINLNISIDLTTGVHLVDDNSWSNPSTPVLLQILSGASSASDLLPSGSIYALPGNSTIELSMPGGASHPMHLHGHNFDVVRVSGSDDYNYDNPVRRDVVNIGTASDNVTVRFTTDNAGPWFLHCHIDWHLVAGLAVVFVEDFDDIASSNPVSDSWTALCPEYSAADPDTAYE</sequence>
<evidence type="ECO:0000259" key="9">
    <source>
        <dbReference type="Pfam" id="PF07732"/>
    </source>
</evidence>
<dbReference type="AlphaFoldDB" id="A0A9Q5HXF4"/>
<dbReference type="Gene3D" id="2.60.40.420">
    <property type="entry name" value="Cupredoxins - blue copper proteins"/>
    <property type="match status" value="3"/>
</dbReference>
<dbReference type="Pfam" id="PF07732">
    <property type="entry name" value="Cu-oxidase_3"/>
    <property type="match status" value="1"/>
</dbReference>
<dbReference type="InterPro" id="IPR008972">
    <property type="entry name" value="Cupredoxin"/>
</dbReference>
<dbReference type="InterPro" id="IPR011707">
    <property type="entry name" value="Cu-oxidase-like_N"/>
</dbReference>
<dbReference type="InterPro" id="IPR001117">
    <property type="entry name" value="Cu-oxidase_2nd"/>
</dbReference>
<dbReference type="CDD" id="cd13903">
    <property type="entry name" value="CuRO_3_Tv-LCC_like"/>
    <property type="match status" value="1"/>
</dbReference>
<dbReference type="SUPFAM" id="SSF49503">
    <property type="entry name" value="Cupredoxins"/>
    <property type="match status" value="3"/>
</dbReference>
<organism evidence="10 11">
    <name type="scientific">Sanghuangporus baumii</name>
    <name type="common">Phellinus baumii</name>
    <dbReference type="NCBI Taxonomy" id="108892"/>
    <lineage>
        <taxon>Eukaryota</taxon>
        <taxon>Fungi</taxon>
        <taxon>Dikarya</taxon>
        <taxon>Basidiomycota</taxon>
        <taxon>Agaricomycotina</taxon>
        <taxon>Agaricomycetes</taxon>
        <taxon>Hymenochaetales</taxon>
        <taxon>Hymenochaetaceae</taxon>
        <taxon>Sanghuangporus</taxon>
    </lineage>
</organism>
<keyword evidence="6" id="KW-0325">Glycoprotein</keyword>
<dbReference type="InterPro" id="IPR011706">
    <property type="entry name" value="Cu-oxidase_C"/>
</dbReference>
<evidence type="ECO:0000256" key="5">
    <source>
        <dbReference type="ARBA" id="ARBA00023157"/>
    </source>
</evidence>
<dbReference type="GO" id="GO:0005507">
    <property type="term" value="F:copper ion binding"/>
    <property type="evidence" value="ECO:0007669"/>
    <property type="project" value="InterPro"/>
</dbReference>
<evidence type="ECO:0000256" key="6">
    <source>
        <dbReference type="ARBA" id="ARBA00023180"/>
    </source>
</evidence>
<keyword evidence="2" id="KW-0479">Metal-binding</keyword>
<dbReference type="OrthoDB" id="2121828at2759"/>
<reference evidence="10" key="1">
    <citation type="submission" date="2016-06" db="EMBL/GenBank/DDBJ databases">
        <title>Draft Genome sequence of the fungus Inonotus baumii.</title>
        <authorList>
            <person name="Zhu H."/>
            <person name="Lin W."/>
        </authorList>
    </citation>
    <scope>NUCLEOTIDE SEQUENCE</scope>
    <source>
        <strain evidence="10">821</strain>
    </source>
</reference>
<dbReference type="GO" id="GO:0016491">
    <property type="term" value="F:oxidoreductase activity"/>
    <property type="evidence" value="ECO:0007669"/>
    <property type="project" value="UniProtKB-KW"/>
</dbReference>
<dbReference type="Pfam" id="PF07731">
    <property type="entry name" value="Cu-oxidase_2"/>
    <property type="match status" value="1"/>
</dbReference>
<feature type="domain" description="Plastocyanin-like" evidence="8">
    <location>
        <begin position="419"/>
        <end position="536"/>
    </location>
</feature>
<comment type="similarity">
    <text evidence="1">Belongs to the multicopper oxidase family.</text>
</comment>
<feature type="domain" description="Plastocyanin-like" evidence="9">
    <location>
        <begin position="77"/>
        <end position="196"/>
    </location>
</feature>
<keyword evidence="11" id="KW-1185">Reference proteome</keyword>
<evidence type="ECO:0000259" key="7">
    <source>
        <dbReference type="Pfam" id="PF00394"/>
    </source>
</evidence>
<dbReference type="Pfam" id="PF00394">
    <property type="entry name" value="Cu-oxidase"/>
    <property type="match status" value="1"/>
</dbReference>
<keyword evidence="3" id="KW-0560">Oxidoreductase</keyword>
<accession>A0A9Q5HXF4</accession>
<keyword evidence="4" id="KW-0186">Copper</keyword>
<dbReference type="InterPro" id="IPR045087">
    <property type="entry name" value="Cu-oxidase_fam"/>
</dbReference>
<evidence type="ECO:0000256" key="1">
    <source>
        <dbReference type="ARBA" id="ARBA00010609"/>
    </source>
</evidence>
<evidence type="ECO:0000313" key="10">
    <source>
        <dbReference type="EMBL" id="OCB87711.1"/>
    </source>
</evidence>
<evidence type="ECO:0000256" key="3">
    <source>
        <dbReference type="ARBA" id="ARBA00023002"/>
    </source>
</evidence>
<name>A0A9Q5HXF4_SANBA</name>
<dbReference type="PROSITE" id="PS00079">
    <property type="entry name" value="MULTICOPPER_OXIDASE1"/>
    <property type="match status" value="2"/>
</dbReference>